<keyword evidence="4" id="KW-1185">Reference proteome</keyword>
<gene>
    <name evidence="3" type="primary">spoIIP</name>
    <name evidence="3" type="ORF">U7230_06265</name>
</gene>
<protein>
    <submittedName>
        <fullName evidence="3">Stage II sporulation protein P</fullName>
    </submittedName>
</protein>
<dbReference type="Proteomes" id="UP001332192">
    <property type="component" value="Chromosome"/>
</dbReference>
<keyword evidence="2" id="KW-0812">Transmembrane</keyword>
<sequence length="294" mass="31372">MAATHGKTERVGGPGLLFVLVALLVVAVVGGRFLGLIPGERGQAPSPARPPQAQRQGQPQVGSTPAVLIYHAHTTENYQPAATHERGKPGGVVTVGDELAAVLEQRGVRAIHDRNVHDYPNYSEAFVHALNTVNELLRSNPDVAAVLDVHRDALPSDYPDGYTTAEIDGQKVAKILLVVGDVSNPYADQNLAFAEALRAKLNDLYPGVSRGIKVQHTALNGHVHPNSLTVFIGDYRDNTLDEARAGARMLGEALSRLFEEQATGWRQGTPQGSGRPEAQAQPGVPGAPDVRQQP</sequence>
<dbReference type="RefSeq" id="WP_324717875.1">
    <property type="nucleotide sequence ID" value="NZ_CP141615.1"/>
</dbReference>
<dbReference type="Pfam" id="PF07454">
    <property type="entry name" value="SpoIIP"/>
    <property type="match status" value="1"/>
</dbReference>
<evidence type="ECO:0000256" key="1">
    <source>
        <dbReference type="SAM" id="MobiDB-lite"/>
    </source>
</evidence>
<feature type="transmembrane region" description="Helical" evidence="2">
    <location>
        <begin position="15"/>
        <end position="34"/>
    </location>
</feature>
<keyword evidence="2" id="KW-1133">Transmembrane helix</keyword>
<keyword evidence="2" id="KW-0472">Membrane</keyword>
<dbReference type="NCBIfam" id="TIGR02867">
    <property type="entry name" value="spore_II_P"/>
    <property type="match status" value="1"/>
</dbReference>
<proteinExistence type="predicted"/>
<reference evidence="3 4" key="1">
    <citation type="journal article" date="2024" name="Front. Microbiol.">
        <title>Novel thermophilic genera Geochorda gen. nov. and Carboxydochorda gen. nov. from the deep terrestrial subsurface reveal the ecophysiological diversity in the class Limnochordia.</title>
        <authorList>
            <person name="Karnachuk O.V."/>
            <person name="Lukina A.P."/>
            <person name="Avakyan M.R."/>
            <person name="Kadnikov V.V."/>
            <person name="Begmatov S."/>
            <person name="Beletsky A.V."/>
            <person name="Vlasova K.G."/>
            <person name="Novikov A.A."/>
            <person name="Shcherbakova V.A."/>
            <person name="Mardanov A.V."/>
            <person name="Ravin N.V."/>
        </authorList>
    </citation>
    <scope>NUCLEOTIDE SEQUENCE [LARGE SCALE GENOMIC DNA]</scope>
    <source>
        <strain evidence="3 4">L945</strain>
    </source>
</reference>
<feature type="compositionally biased region" description="Low complexity" evidence="1">
    <location>
        <begin position="42"/>
        <end position="62"/>
    </location>
</feature>
<evidence type="ECO:0000256" key="2">
    <source>
        <dbReference type="SAM" id="Phobius"/>
    </source>
</evidence>
<name>A0ABZ1C0Q2_9FIRM</name>
<feature type="region of interest" description="Disordered" evidence="1">
    <location>
        <begin position="260"/>
        <end position="294"/>
    </location>
</feature>
<organism evidence="3 4">
    <name type="scientific">Carboxydichorda subterranea</name>
    <dbReference type="NCBI Taxonomy" id="3109565"/>
    <lineage>
        <taxon>Bacteria</taxon>
        <taxon>Bacillati</taxon>
        <taxon>Bacillota</taxon>
        <taxon>Limnochordia</taxon>
        <taxon>Limnochordales</taxon>
        <taxon>Geochordaceae</taxon>
        <taxon>Carboxydichorda</taxon>
    </lineage>
</organism>
<evidence type="ECO:0000313" key="3">
    <source>
        <dbReference type="EMBL" id="WRP18602.1"/>
    </source>
</evidence>
<dbReference type="InterPro" id="IPR010897">
    <property type="entry name" value="Spore_II_P"/>
</dbReference>
<accession>A0ABZ1C0Q2</accession>
<feature type="region of interest" description="Disordered" evidence="1">
    <location>
        <begin position="42"/>
        <end position="63"/>
    </location>
</feature>
<dbReference type="EMBL" id="CP141615">
    <property type="protein sequence ID" value="WRP18602.1"/>
    <property type="molecule type" value="Genomic_DNA"/>
</dbReference>
<evidence type="ECO:0000313" key="4">
    <source>
        <dbReference type="Proteomes" id="UP001332192"/>
    </source>
</evidence>